<proteinExistence type="predicted"/>
<dbReference type="EMBL" id="KI630171">
    <property type="protein sequence ID" value="EYU46250.1"/>
    <property type="molecule type" value="Genomic_DNA"/>
</dbReference>
<feature type="region of interest" description="Disordered" evidence="2">
    <location>
        <begin position="1"/>
        <end position="91"/>
    </location>
</feature>
<evidence type="ECO:0000256" key="2">
    <source>
        <dbReference type="SAM" id="MobiDB-lite"/>
    </source>
</evidence>
<accession>A0A022S4I7</accession>
<evidence type="ECO:0000256" key="1">
    <source>
        <dbReference type="SAM" id="Coils"/>
    </source>
</evidence>
<sequence>MSTTTTTTASRRTKWHPTPPPPPSPKILHFPRSRRTRRRQSKPTTQNHHNNNPLLLMHQNHPSSSSKGKLENLFDQETSSPPEFPDPNSKIPVAGRRERVAEDDGGFAEEKWRFQAEILRAECNLLRMEREFALKKLEKNRVKMERTLKSAVQTLVSGRDKIFEGKNAKAVLEEEIEVLADKLNELQKIPTNKDSQIRNLSNNFDKKACVLQRRLEKLGGLSDEPETNKSSTNVDMVKKKMEGLSKGMLERVEQEYNSILSSTANSSVASSASSSKRIDCPDFSARHFFQEQMGHENKCSGRCKIIVRRIVEQVRAETEQWSQMQEMLGQVRGEMEQLNGSRDFWENRARNSDVEIQSLRHAVEEWKERARAYENKANEAQLELSILKEEIQKSRTDLSIMTDIPAVPLGRQLDKERVVLSFRSKENEQGYSPSKDLPPLSLGKQLANEKRMLLHRLKEKRNAREKGKIMCSNGTGAEAPTRRSPLREIGNSSPLAKQKSRSAFCLHSPEMYEVNF</sequence>
<feature type="coiled-coil region" evidence="1">
    <location>
        <begin position="134"/>
        <end position="189"/>
    </location>
</feature>
<keyword evidence="4" id="KW-1185">Reference proteome</keyword>
<dbReference type="eggNOG" id="KOG1502">
    <property type="taxonomic scope" value="Eukaryota"/>
</dbReference>
<protein>
    <submittedName>
        <fullName evidence="3">Uncharacterized protein</fullName>
    </submittedName>
</protein>
<dbReference type="Proteomes" id="UP000030748">
    <property type="component" value="Unassembled WGS sequence"/>
</dbReference>
<feature type="compositionally biased region" description="Low complexity" evidence="2">
    <location>
        <begin position="42"/>
        <end position="62"/>
    </location>
</feature>
<feature type="coiled-coil region" evidence="1">
    <location>
        <begin position="349"/>
        <end position="397"/>
    </location>
</feature>
<keyword evidence="1" id="KW-0175">Coiled coil</keyword>
<dbReference type="AlphaFoldDB" id="A0A022S4I7"/>
<name>A0A022S4I7_ERYGU</name>
<dbReference type="PANTHER" id="PTHR35468">
    <property type="entry name" value="MYOSIN-LIKE PROTEIN"/>
    <property type="match status" value="1"/>
</dbReference>
<feature type="compositionally biased region" description="Basic residues" evidence="2">
    <location>
        <begin position="29"/>
        <end position="41"/>
    </location>
</feature>
<evidence type="ECO:0000313" key="3">
    <source>
        <dbReference type="EMBL" id="EYU46250.1"/>
    </source>
</evidence>
<dbReference type="STRING" id="4155.A0A022S4I7"/>
<dbReference type="PANTHER" id="PTHR35468:SF1">
    <property type="entry name" value="MYOSIN-LIKE PROTEIN"/>
    <property type="match status" value="1"/>
</dbReference>
<reference evidence="3 4" key="1">
    <citation type="journal article" date="2013" name="Proc. Natl. Acad. Sci. U.S.A.">
        <title>Fine-scale variation in meiotic recombination in Mimulus inferred from population shotgun sequencing.</title>
        <authorList>
            <person name="Hellsten U."/>
            <person name="Wright K.M."/>
            <person name="Jenkins J."/>
            <person name="Shu S."/>
            <person name="Yuan Y."/>
            <person name="Wessler S.R."/>
            <person name="Schmutz J."/>
            <person name="Willis J.H."/>
            <person name="Rokhsar D.S."/>
        </authorList>
    </citation>
    <scope>NUCLEOTIDE SEQUENCE [LARGE SCALE GENOMIC DNA]</scope>
    <source>
        <strain evidence="4">cv. DUN x IM62</strain>
    </source>
</reference>
<gene>
    <name evidence="3" type="ORF">MIMGU_mgv1a020674mg</name>
</gene>
<organism evidence="3 4">
    <name type="scientific">Erythranthe guttata</name>
    <name type="common">Yellow monkey flower</name>
    <name type="synonym">Mimulus guttatus</name>
    <dbReference type="NCBI Taxonomy" id="4155"/>
    <lineage>
        <taxon>Eukaryota</taxon>
        <taxon>Viridiplantae</taxon>
        <taxon>Streptophyta</taxon>
        <taxon>Embryophyta</taxon>
        <taxon>Tracheophyta</taxon>
        <taxon>Spermatophyta</taxon>
        <taxon>Magnoliopsida</taxon>
        <taxon>eudicotyledons</taxon>
        <taxon>Gunneridae</taxon>
        <taxon>Pentapetalae</taxon>
        <taxon>asterids</taxon>
        <taxon>lamiids</taxon>
        <taxon>Lamiales</taxon>
        <taxon>Phrymaceae</taxon>
        <taxon>Erythranthe</taxon>
    </lineage>
</organism>
<evidence type="ECO:0000313" key="4">
    <source>
        <dbReference type="Proteomes" id="UP000030748"/>
    </source>
</evidence>